<sequence>VGCTVLDVTASAAPPGQRRCRKSSGPCCIAFAGSDGLRAEPTSGPALLQAVLGWQQELHLDHTGRVLSCLQAGSVGGLAALLGSLHAGATFLSPSAELLQKLCVSRASILACEPSDLETLTANWSQENGHARPKQLSAVCVQELTGQLPPFHWAPSHLRLLHIGVAWATALPRMDEIDLQSSAMSVASAKAWKPHRVLSSFSLTSPLAGYLLGHSEEQEKSFGPNSWPALCAVVQGAAICAQPVVVAARLVVAERLLLPLSFCVPLWISFLVLLALLFVEQFARVGVLALLKWLLIGRYKEGDHDIYSLMYLRHWLVEH</sequence>
<evidence type="ECO:0000313" key="2">
    <source>
        <dbReference type="EMBL" id="CAE7818045.1"/>
    </source>
</evidence>
<keyword evidence="3" id="KW-1185">Reference proteome</keyword>
<feature type="non-terminal residue" evidence="2">
    <location>
        <position position="319"/>
    </location>
</feature>
<accession>A0A812ZAL0</accession>
<evidence type="ECO:0000313" key="3">
    <source>
        <dbReference type="Proteomes" id="UP000601435"/>
    </source>
</evidence>
<dbReference type="Proteomes" id="UP000601435">
    <property type="component" value="Unassembled WGS sequence"/>
</dbReference>
<keyword evidence="1" id="KW-0472">Membrane</keyword>
<organism evidence="2 3">
    <name type="scientific">Symbiodinium necroappetens</name>
    <dbReference type="NCBI Taxonomy" id="1628268"/>
    <lineage>
        <taxon>Eukaryota</taxon>
        <taxon>Sar</taxon>
        <taxon>Alveolata</taxon>
        <taxon>Dinophyceae</taxon>
        <taxon>Suessiales</taxon>
        <taxon>Symbiodiniaceae</taxon>
        <taxon>Symbiodinium</taxon>
    </lineage>
</organism>
<comment type="caution">
    <text evidence="2">The sequence shown here is derived from an EMBL/GenBank/DDBJ whole genome shotgun (WGS) entry which is preliminary data.</text>
</comment>
<feature type="transmembrane region" description="Helical" evidence="1">
    <location>
        <begin position="256"/>
        <end position="279"/>
    </location>
</feature>
<dbReference type="OrthoDB" id="3633556at2759"/>
<keyword evidence="1" id="KW-0812">Transmembrane</keyword>
<keyword evidence="1" id="KW-1133">Transmembrane helix</keyword>
<name>A0A812ZAL0_9DINO</name>
<evidence type="ECO:0000256" key="1">
    <source>
        <dbReference type="SAM" id="Phobius"/>
    </source>
</evidence>
<protein>
    <submittedName>
        <fullName evidence="2">NovH protein</fullName>
    </submittedName>
</protein>
<gene>
    <name evidence="2" type="primary">novH</name>
    <name evidence="2" type="ORF">SNEC2469_LOCUS24298</name>
</gene>
<dbReference type="Gene3D" id="3.40.50.12780">
    <property type="entry name" value="N-terminal domain of ligase-like"/>
    <property type="match status" value="1"/>
</dbReference>
<dbReference type="AlphaFoldDB" id="A0A812ZAL0"/>
<dbReference type="InterPro" id="IPR042099">
    <property type="entry name" value="ANL_N_sf"/>
</dbReference>
<feature type="non-terminal residue" evidence="2">
    <location>
        <position position="1"/>
    </location>
</feature>
<reference evidence="2" key="1">
    <citation type="submission" date="2021-02" db="EMBL/GenBank/DDBJ databases">
        <authorList>
            <person name="Dougan E. K."/>
            <person name="Rhodes N."/>
            <person name="Thang M."/>
            <person name="Chan C."/>
        </authorList>
    </citation>
    <scope>NUCLEOTIDE SEQUENCE</scope>
</reference>
<proteinExistence type="predicted"/>
<dbReference type="EMBL" id="CAJNJA010046551">
    <property type="protein sequence ID" value="CAE7818045.1"/>
    <property type="molecule type" value="Genomic_DNA"/>
</dbReference>